<evidence type="ECO:0000313" key="2">
    <source>
        <dbReference type="EMBL" id="ABO51439.1"/>
    </source>
</evidence>
<evidence type="ECO:0000256" key="1">
    <source>
        <dbReference type="SAM" id="Coils"/>
    </source>
</evidence>
<dbReference type="HOGENOM" id="CLU_952254_0_0_9"/>
<dbReference type="Proteomes" id="UP000001556">
    <property type="component" value="Chromosome"/>
</dbReference>
<dbReference type="OrthoDB" id="1785910at2"/>
<keyword evidence="1" id="KW-0175">Coiled coil</keyword>
<dbReference type="EMBL" id="CP000612">
    <property type="protein sequence ID" value="ABO51439.1"/>
    <property type="molecule type" value="Genomic_DNA"/>
</dbReference>
<evidence type="ECO:0000313" key="3">
    <source>
        <dbReference type="Proteomes" id="UP000001556"/>
    </source>
</evidence>
<proteinExistence type="predicted"/>
<protein>
    <submittedName>
        <fullName evidence="2">Uncharacterized protein</fullName>
    </submittedName>
</protein>
<gene>
    <name evidence="2" type="ordered locus">Dred_2936</name>
</gene>
<dbReference type="KEGG" id="drm:Dred_2936"/>
<reference evidence="2 3" key="1">
    <citation type="submission" date="2007-03" db="EMBL/GenBank/DDBJ databases">
        <title>Complete sequence of Desulfotomaculum reducens MI-1.</title>
        <authorList>
            <consortium name="US DOE Joint Genome Institute"/>
            <person name="Copeland A."/>
            <person name="Lucas S."/>
            <person name="Lapidus A."/>
            <person name="Barry K."/>
            <person name="Detter J.C."/>
            <person name="Glavina del Rio T."/>
            <person name="Hammon N."/>
            <person name="Israni S."/>
            <person name="Dalin E."/>
            <person name="Tice H."/>
            <person name="Pitluck S."/>
            <person name="Sims D."/>
            <person name="Brettin T."/>
            <person name="Bruce D."/>
            <person name="Han C."/>
            <person name="Tapia R."/>
            <person name="Schmutz J."/>
            <person name="Larimer F."/>
            <person name="Land M."/>
            <person name="Hauser L."/>
            <person name="Kyrpides N."/>
            <person name="Kim E."/>
            <person name="Tebo B.M."/>
            <person name="Richardson P."/>
        </authorList>
    </citation>
    <scope>NUCLEOTIDE SEQUENCE [LARGE SCALE GENOMIC DNA]</scope>
    <source>
        <strain evidence="2 3">MI-1</strain>
    </source>
</reference>
<feature type="coiled-coil region" evidence="1">
    <location>
        <begin position="215"/>
        <end position="249"/>
    </location>
</feature>
<name>A4J8N6_DESRM</name>
<organism evidence="2 3">
    <name type="scientific">Desulforamulus reducens (strain ATCC BAA-1160 / DSM 100696 / MI-1)</name>
    <name type="common">Desulfotomaculum reducens</name>
    <dbReference type="NCBI Taxonomy" id="349161"/>
    <lineage>
        <taxon>Bacteria</taxon>
        <taxon>Bacillati</taxon>
        <taxon>Bacillota</taxon>
        <taxon>Clostridia</taxon>
        <taxon>Eubacteriales</taxon>
        <taxon>Peptococcaceae</taxon>
        <taxon>Desulforamulus</taxon>
    </lineage>
</organism>
<dbReference type="AlphaFoldDB" id="A4J8N6"/>
<keyword evidence="3" id="KW-1185">Reference proteome</keyword>
<sequence length="279" mass="31261">MGKKVTFSEGAEMLGVPISTISKWFSQGLFKHVELDRKSPGGPTYLLRVEELLAIKDAIEAESMGEELARKEIAATKGNACENKIEFTKKRLSLVKTTEKKESSAEPLTNEIGKEIVLRIQEETAAGIINSLTSYASNFEQKFLQHMEEQADKNAYKFNTMAIEHLETLKNMSLKMEKVVDVLITMPQKVSDDTVKAVSEIKEMIPDLAKVSEINKDTREKLDSVGKKLEKLSEEIKDTKWAVVKMARENNKVGKKENNKKKMSKGFVSGIGKIFGLSK</sequence>
<dbReference type="RefSeq" id="WP_011879231.1">
    <property type="nucleotide sequence ID" value="NC_009253.1"/>
</dbReference>
<accession>A4J8N6</accession>